<proteinExistence type="predicted"/>
<gene>
    <name evidence="1" type="ORF">AB1Y20_006447</name>
</gene>
<name>A0AB34J0N0_PRYPA</name>
<evidence type="ECO:0000313" key="2">
    <source>
        <dbReference type="Proteomes" id="UP001515480"/>
    </source>
</evidence>
<evidence type="ECO:0000313" key="1">
    <source>
        <dbReference type="EMBL" id="KAL1510115.1"/>
    </source>
</evidence>
<keyword evidence="2" id="KW-1185">Reference proteome</keyword>
<protein>
    <submittedName>
        <fullName evidence="1">Uncharacterized protein</fullName>
    </submittedName>
</protein>
<dbReference type="Proteomes" id="UP001515480">
    <property type="component" value="Unassembled WGS sequence"/>
</dbReference>
<reference evidence="1 2" key="1">
    <citation type="journal article" date="2024" name="Science">
        <title>Giant polyketide synthase enzymes in the biosynthesis of giant marine polyether toxins.</title>
        <authorList>
            <person name="Fallon T.R."/>
            <person name="Shende V.V."/>
            <person name="Wierzbicki I.H."/>
            <person name="Pendleton A.L."/>
            <person name="Watervoot N.F."/>
            <person name="Auber R.P."/>
            <person name="Gonzalez D.J."/>
            <person name="Wisecaver J.H."/>
            <person name="Moore B.S."/>
        </authorList>
    </citation>
    <scope>NUCLEOTIDE SEQUENCE [LARGE SCALE GENOMIC DNA]</scope>
    <source>
        <strain evidence="1 2">12B1</strain>
    </source>
</reference>
<accession>A0AB34J0N0</accession>
<sequence length="178" mass="19339">MAARLTSRIAARSLAALGSSPNCPCTRGRWPTSLHRSYTPLPSLPSHLRVHRLGGVQNLNDQRARGVAPAARQRTPRLRAEKRRVGRGRAEEEQLLELAEKLQLQVRGGETRAVEFCWGTSSGAGACVGRRGRASAPAAGRLRWPWRVSHAPARSGANVWKAASLSAQRVKARLDESG</sequence>
<dbReference type="EMBL" id="JBGBPQ010000015">
    <property type="protein sequence ID" value="KAL1510115.1"/>
    <property type="molecule type" value="Genomic_DNA"/>
</dbReference>
<comment type="caution">
    <text evidence="1">The sequence shown here is derived from an EMBL/GenBank/DDBJ whole genome shotgun (WGS) entry which is preliminary data.</text>
</comment>
<dbReference type="AlphaFoldDB" id="A0AB34J0N0"/>
<organism evidence="1 2">
    <name type="scientific">Prymnesium parvum</name>
    <name type="common">Toxic golden alga</name>
    <dbReference type="NCBI Taxonomy" id="97485"/>
    <lineage>
        <taxon>Eukaryota</taxon>
        <taxon>Haptista</taxon>
        <taxon>Haptophyta</taxon>
        <taxon>Prymnesiophyceae</taxon>
        <taxon>Prymnesiales</taxon>
        <taxon>Prymnesiaceae</taxon>
        <taxon>Prymnesium</taxon>
    </lineage>
</organism>